<keyword evidence="1" id="KW-0812">Transmembrane</keyword>
<name>A0A1M6F5U9_9CLOT</name>
<organism evidence="2 3">
    <name type="scientific">Clostridium amylolyticum</name>
    <dbReference type="NCBI Taxonomy" id="1121298"/>
    <lineage>
        <taxon>Bacteria</taxon>
        <taxon>Bacillati</taxon>
        <taxon>Bacillota</taxon>
        <taxon>Clostridia</taxon>
        <taxon>Eubacteriales</taxon>
        <taxon>Clostridiaceae</taxon>
        <taxon>Clostridium</taxon>
    </lineage>
</organism>
<keyword evidence="1" id="KW-1133">Transmembrane helix</keyword>
<dbReference type="STRING" id="1121298.SAMN05444401_1818"/>
<evidence type="ECO:0000256" key="1">
    <source>
        <dbReference type="SAM" id="Phobius"/>
    </source>
</evidence>
<gene>
    <name evidence="2" type="ORF">SAMN05444401_1818</name>
</gene>
<proteinExistence type="predicted"/>
<evidence type="ECO:0000313" key="3">
    <source>
        <dbReference type="Proteomes" id="UP000184080"/>
    </source>
</evidence>
<feature type="transmembrane region" description="Helical" evidence="1">
    <location>
        <begin position="29"/>
        <end position="48"/>
    </location>
</feature>
<accession>A0A1M6F5U9</accession>
<reference evidence="2 3" key="1">
    <citation type="submission" date="2016-11" db="EMBL/GenBank/DDBJ databases">
        <authorList>
            <person name="Jaros S."/>
            <person name="Januszkiewicz K."/>
            <person name="Wedrychowicz H."/>
        </authorList>
    </citation>
    <scope>NUCLEOTIDE SEQUENCE [LARGE SCALE GENOMIC DNA]</scope>
    <source>
        <strain evidence="2 3">DSM 21864</strain>
    </source>
</reference>
<dbReference type="AlphaFoldDB" id="A0A1M6F5U9"/>
<dbReference type="Proteomes" id="UP000184080">
    <property type="component" value="Unassembled WGS sequence"/>
</dbReference>
<evidence type="ECO:0000313" key="2">
    <source>
        <dbReference type="EMBL" id="SHI93098.1"/>
    </source>
</evidence>
<keyword evidence="3" id="KW-1185">Reference proteome</keyword>
<dbReference type="EMBL" id="FQZO01000002">
    <property type="protein sequence ID" value="SHI93098.1"/>
    <property type="molecule type" value="Genomic_DNA"/>
</dbReference>
<sequence>MKLIILIASYILIFVLEMAYTTQEKSFKSIFSYSLIMMVSLYISILLVSGKKIVSIAYIIDKLFTSIIKI</sequence>
<dbReference type="RefSeq" id="WP_073005685.1">
    <property type="nucleotide sequence ID" value="NZ_FQZO01000002.1"/>
</dbReference>
<keyword evidence="1" id="KW-0472">Membrane</keyword>
<protein>
    <submittedName>
        <fullName evidence="2">Uncharacterized protein</fullName>
    </submittedName>
</protein>